<evidence type="ECO:0000256" key="1">
    <source>
        <dbReference type="SAM" id="SignalP"/>
    </source>
</evidence>
<keyword evidence="1" id="KW-0732">Signal</keyword>
<dbReference type="Gene3D" id="2.80.10.50">
    <property type="match status" value="4"/>
</dbReference>
<name>A0ABP0IZM6_9DINO</name>
<sequence length="1441" mass="157294">MLPVVSVLFTLSLVQGAKVHTVEQLDVDLSLVPIGATVAFHNPYWKRYIKLASATVAGASSTNTNASPLPSGWTHERFLVVDAGNGLVALHNAIHNGFLKVTSNGLCQGYGASVSDLGPEWLNERFKVVDAGPGRIALWSPMWGKYVKMHDTQMKADATAIGEWEEFTPVIVNAGNPLQPLIGHTIALRNAHHNRFIKMNSGGVTRSDAKDKDQLPAAWDEERFTVVDAGNNRIALYNRKHNRFVKIPNGGPVASSPTIDANSPPVFPSGWGAEALSAEDVGGGQIALKGTYFGRYMRMHYTGVDSEATTPATWERYTVVRTQHPLISVLLGRSVALHNAHHNRLLKMTGSTIDRSPTVNVNSIPSYYASERFSLVDAGDGKIGLHTPYYNKFMAVQSNMAMSCSAEKDANLPLRDESLSFTAVDCGQGAICLRVDFLNRFVSMRNSDVYATGQSTAAWERFTVVEFDTAMAFLVGKTVGLHSPSVNRFLMFSFNDVVASEPTNINNFPYEWSSGRFKVQFAGNGRVTLYNEGEGAYVVVHSNGHVNIARRTYQQPPPNEADMQFQVVDVQGGGVALKSVPHNRHVRMSVVQTTPATGCIEFGHKVVIAQTFDHHNQCGWYGCRVAFMGSDNHMYFGHGGMDPTSFYIRPVPGSNQQGCVSYGDTVAIAYSAESGANGCGWYGCRVGAMVNNVFVFGHGVAANYFYIRPPPNGQTGSVSYGDRVVIAFTSNAGDTSNCGWYGCRVAAMWGNNQMGFGHGNGLTQFQLNPFPPTVVVDASTSLGPTEIFELLTVKLMDENVNEDAWEVFVGMDCEGEPYSRDRCDLSNCDGWGGANAETCKQKCDNNEVPPGCPQNMQCHAFTWGANNWCQLYSGCETLHNNQGIVAYRRANPTLPALLQVQDDVSVESFGPDAELASSFPFVMMNLSNFSGLITNESHPGIQHRFGNVTKDLNLLYEKVEGFYAILHERMGADGPVYCPLQSYMHLPTCITIATCLLQSSVPQHISMAFYSSIMEQAARFEDVTWQVIESALSFESHGQQTLIRDAVPSKYRCDAFEEASKVVEGPTYPEPSNHTGHALVEVSHGASKASATLAFSAALHGATRSMHRILDSHHLNSSLDATLGNLEDLWRPICEQLGCDPSNYWEIFLSTHQQTMALLQTSAAATMRKEILQRAQLERRVQRFVGEHGEALRGRLWRPYEEGPAVESGKAYAEKGRAAVLQLVPAVVKTLAKVDARRAMRFLDQVELKKYVQRKAESQGKILDSKELLEAEVALTLKTSNTWFIDNWPGGLKCFGKFSLFYTQGYYKSIVSSGAFGATFAFGLSAGVASSLEQLVYGLEPAGWFSFFMSFSAGLAAGPPTGPWFWSGMCASGTLQCGCGPCEFSLTVGAVAIVATEWTNGLVCPIRFPPATGIKCSQGAGVFFTTFCCKVNMVTGAHDCR</sequence>
<reference evidence="2 3" key="1">
    <citation type="submission" date="2024-02" db="EMBL/GenBank/DDBJ databases">
        <authorList>
            <person name="Chen Y."/>
            <person name="Shah S."/>
            <person name="Dougan E. K."/>
            <person name="Thang M."/>
            <person name="Chan C."/>
        </authorList>
    </citation>
    <scope>NUCLEOTIDE SEQUENCE [LARGE SCALE GENOMIC DNA]</scope>
</reference>
<feature type="chain" id="PRO_5046532786" evidence="1">
    <location>
        <begin position="17"/>
        <end position="1441"/>
    </location>
</feature>
<dbReference type="InterPro" id="IPR008999">
    <property type="entry name" value="Actin-crosslinking"/>
</dbReference>
<evidence type="ECO:0000313" key="3">
    <source>
        <dbReference type="Proteomes" id="UP001642484"/>
    </source>
</evidence>
<dbReference type="Proteomes" id="UP001642484">
    <property type="component" value="Unassembled WGS sequence"/>
</dbReference>
<gene>
    <name evidence="2" type="ORF">CCMP2556_LOCUS8890</name>
</gene>
<dbReference type="SUPFAM" id="SSF50405">
    <property type="entry name" value="Actin-crosslinking proteins"/>
    <property type="match status" value="3"/>
</dbReference>
<keyword evidence="3" id="KW-1185">Reference proteome</keyword>
<dbReference type="EMBL" id="CAXAMN010004080">
    <property type="protein sequence ID" value="CAK9007560.1"/>
    <property type="molecule type" value="Genomic_DNA"/>
</dbReference>
<dbReference type="CDD" id="cd00257">
    <property type="entry name" value="beta-trefoil_FSCN-like"/>
    <property type="match status" value="4"/>
</dbReference>
<proteinExistence type="predicted"/>
<organism evidence="2 3">
    <name type="scientific">Durusdinium trenchii</name>
    <dbReference type="NCBI Taxonomy" id="1381693"/>
    <lineage>
        <taxon>Eukaryota</taxon>
        <taxon>Sar</taxon>
        <taxon>Alveolata</taxon>
        <taxon>Dinophyceae</taxon>
        <taxon>Suessiales</taxon>
        <taxon>Symbiodiniaceae</taxon>
        <taxon>Durusdinium</taxon>
    </lineage>
</organism>
<protein>
    <submittedName>
        <fullName evidence="2">Uncharacterized protein</fullName>
    </submittedName>
</protein>
<comment type="caution">
    <text evidence="2">The sequence shown here is derived from an EMBL/GenBank/DDBJ whole genome shotgun (WGS) entry which is preliminary data.</text>
</comment>
<accession>A0ABP0IZM6</accession>
<evidence type="ECO:0000313" key="2">
    <source>
        <dbReference type="EMBL" id="CAK9007560.1"/>
    </source>
</evidence>
<feature type="signal peptide" evidence="1">
    <location>
        <begin position="1"/>
        <end position="16"/>
    </location>
</feature>